<dbReference type="SUPFAM" id="SSF53098">
    <property type="entry name" value="Ribonuclease H-like"/>
    <property type="match status" value="1"/>
</dbReference>
<name>A0A6J5FCD7_9BURK</name>
<evidence type="ECO:0000313" key="2">
    <source>
        <dbReference type="Proteomes" id="UP000494363"/>
    </source>
</evidence>
<sequence length="48" mass="5398">MEPYWQCSAEQMRACDVVLCLDDTTRLNFNGQDIAGLGPLSYEAQRGM</sequence>
<reference evidence="1 2" key="1">
    <citation type="submission" date="2020-04" db="EMBL/GenBank/DDBJ databases">
        <authorList>
            <person name="De Canck E."/>
        </authorList>
    </citation>
    <scope>NUCLEOTIDE SEQUENCE [LARGE SCALE GENOMIC DNA]</scope>
    <source>
        <strain evidence="1 2">LMG 29542</strain>
    </source>
</reference>
<accession>A0A6J5FCD7</accession>
<keyword evidence="2" id="KW-1185">Reference proteome</keyword>
<dbReference type="AlphaFoldDB" id="A0A6J5FCD7"/>
<evidence type="ECO:0000313" key="1">
    <source>
        <dbReference type="EMBL" id="CAB3774885.1"/>
    </source>
</evidence>
<dbReference type="RefSeq" id="WP_246356351.1">
    <property type="nucleotide sequence ID" value="NZ_CADIKH010000194.1"/>
</dbReference>
<dbReference type="EMBL" id="CADIKH010000194">
    <property type="protein sequence ID" value="CAB3774885.1"/>
    <property type="molecule type" value="Genomic_DNA"/>
</dbReference>
<dbReference type="Gene3D" id="3.90.350.10">
    <property type="entry name" value="Transposase Inhibitor Protein From Tn5, Chain A, domain 1"/>
    <property type="match status" value="1"/>
</dbReference>
<gene>
    <name evidence="1" type="ORF">LMG29542_08267</name>
</gene>
<proteinExistence type="predicted"/>
<protein>
    <submittedName>
        <fullName evidence="1">Uncharacterized protein</fullName>
    </submittedName>
</protein>
<dbReference type="Proteomes" id="UP000494363">
    <property type="component" value="Unassembled WGS sequence"/>
</dbReference>
<dbReference type="InterPro" id="IPR012337">
    <property type="entry name" value="RNaseH-like_sf"/>
</dbReference>
<organism evidence="1 2">
    <name type="scientific">Paraburkholderia humisilvae</name>
    <dbReference type="NCBI Taxonomy" id="627669"/>
    <lineage>
        <taxon>Bacteria</taxon>
        <taxon>Pseudomonadati</taxon>
        <taxon>Pseudomonadota</taxon>
        <taxon>Betaproteobacteria</taxon>
        <taxon>Burkholderiales</taxon>
        <taxon>Burkholderiaceae</taxon>
        <taxon>Paraburkholderia</taxon>
    </lineage>
</organism>